<accession>A0AAD6SSP4</accession>
<keyword evidence="1" id="KW-0812">Transmembrane</keyword>
<organism evidence="3 4">
    <name type="scientific">Mycena alexandri</name>
    <dbReference type="NCBI Taxonomy" id="1745969"/>
    <lineage>
        <taxon>Eukaryota</taxon>
        <taxon>Fungi</taxon>
        <taxon>Dikarya</taxon>
        <taxon>Basidiomycota</taxon>
        <taxon>Agaricomycotina</taxon>
        <taxon>Agaricomycetes</taxon>
        <taxon>Agaricomycetidae</taxon>
        <taxon>Agaricales</taxon>
        <taxon>Marasmiineae</taxon>
        <taxon>Mycenaceae</taxon>
        <taxon>Mycena</taxon>
    </lineage>
</organism>
<feature type="signal peptide" evidence="2">
    <location>
        <begin position="1"/>
        <end position="20"/>
    </location>
</feature>
<dbReference type="Proteomes" id="UP001218188">
    <property type="component" value="Unassembled WGS sequence"/>
</dbReference>
<dbReference type="PANTHER" id="PTHR35043">
    <property type="entry name" value="TRANSCRIPTION FACTOR DOMAIN-CONTAINING PROTEIN"/>
    <property type="match status" value="1"/>
</dbReference>
<feature type="transmembrane region" description="Helical" evidence="1">
    <location>
        <begin position="256"/>
        <end position="278"/>
    </location>
</feature>
<protein>
    <submittedName>
        <fullName evidence="3">Uncharacterized protein</fullName>
    </submittedName>
</protein>
<name>A0AAD6SSP4_9AGAR</name>
<feature type="transmembrane region" description="Helical" evidence="1">
    <location>
        <begin position="173"/>
        <end position="191"/>
    </location>
</feature>
<sequence>MLFLVVFILLLAKHLGLTQGHSELISRMPMADSCDDINSCRTLSDIVWGCLATIFACTWVALHHNVPDPKLGWFSRLRRKLRMMLVTMIAPELIVSFAARQFVSALWISKNPRVFCTMGGFVSQEGHPIATMRQLPAYIAAIQDVEEEDIADRSKGDCLARVSQGLPITELEVATLAFAVVSIFIRLLWWWKPLDVQRPIVVVRSDEFDPLQEGNAIYAPDLVDQVANGIFVSGIFPNLIYFSSVLLLDSDGLPNLAGLLGAGIVFGSIHCAAWNALFPSTAEMWMWRIGSLFIVAYPVLTVLLGSCADGLGDVVTGAFFGICFVYPSADLLL</sequence>
<evidence type="ECO:0000313" key="3">
    <source>
        <dbReference type="EMBL" id="KAJ7031840.1"/>
    </source>
</evidence>
<keyword evidence="4" id="KW-1185">Reference proteome</keyword>
<gene>
    <name evidence="3" type="ORF">C8F04DRAFT_1185544</name>
</gene>
<dbReference type="AlphaFoldDB" id="A0AAD6SSP4"/>
<dbReference type="PANTHER" id="PTHR35043:SF7">
    <property type="entry name" value="TRANSCRIPTION FACTOR DOMAIN-CONTAINING PROTEIN"/>
    <property type="match status" value="1"/>
</dbReference>
<proteinExistence type="predicted"/>
<dbReference type="EMBL" id="JARJCM010000078">
    <property type="protein sequence ID" value="KAJ7031840.1"/>
    <property type="molecule type" value="Genomic_DNA"/>
</dbReference>
<feature type="chain" id="PRO_5041989624" evidence="2">
    <location>
        <begin position="21"/>
        <end position="333"/>
    </location>
</feature>
<keyword evidence="1" id="KW-0472">Membrane</keyword>
<evidence type="ECO:0000313" key="4">
    <source>
        <dbReference type="Proteomes" id="UP001218188"/>
    </source>
</evidence>
<comment type="caution">
    <text evidence="3">The sequence shown here is derived from an EMBL/GenBank/DDBJ whole genome shotgun (WGS) entry which is preliminary data.</text>
</comment>
<keyword evidence="2" id="KW-0732">Signal</keyword>
<reference evidence="3" key="1">
    <citation type="submission" date="2023-03" db="EMBL/GenBank/DDBJ databases">
        <title>Massive genome expansion in bonnet fungi (Mycena s.s.) driven by repeated elements and novel gene families across ecological guilds.</title>
        <authorList>
            <consortium name="Lawrence Berkeley National Laboratory"/>
            <person name="Harder C.B."/>
            <person name="Miyauchi S."/>
            <person name="Viragh M."/>
            <person name="Kuo A."/>
            <person name="Thoen E."/>
            <person name="Andreopoulos B."/>
            <person name="Lu D."/>
            <person name="Skrede I."/>
            <person name="Drula E."/>
            <person name="Henrissat B."/>
            <person name="Morin E."/>
            <person name="Kohler A."/>
            <person name="Barry K."/>
            <person name="LaButti K."/>
            <person name="Morin E."/>
            <person name="Salamov A."/>
            <person name="Lipzen A."/>
            <person name="Mereny Z."/>
            <person name="Hegedus B."/>
            <person name="Baldrian P."/>
            <person name="Stursova M."/>
            <person name="Weitz H."/>
            <person name="Taylor A."/>
            <person name="Grigoriev I.V."/>
            <person name="Nagy L.G."/>
            <person name="Martin F."/>
            <person name="Kauserud H."/>
        </authorList>
    </citation>
    <scope>NUCLEOTIDE SEQUENCE</scope>
    <source>
        <strain evidence="3">CBHHK200</strain>
    </source>
</reference>
<feature type="transmembrane region" description="Helical" evidence="1">
    <location>
        <begin position="285"/>
        <end position="304"/>
    </location>
</feature>
<evidence type="ECO:0000256" key="1">
    <source>
        <dbReference type="SAM" id="Phobius"/>
    </source>
</evidence>
<evidence type="ECO:0000256" key="2">
    <source>
        <dbReference type="SAM" id="SignalP"/>
    </source>
</evidence>
<feature type="transmembrane region" description="Helical" evidence="1">
    <location>
        <begin position="226"/>
        <end position="244"/>
    </location>
</feature>
<keyword evidence="1" id="KW-1133">Transmembrane helix</keyword>